<reference evidence="5 6" key="1">
    <citation type="submission" date="2024-05" db="EMBL/GenBank/DDBJ databases">
        <title>The mechanism of isolation and screening of efficient mineral weathering bacteria priestia aryabhattai c4-10 with weathered biotite.</title>
        <authorList>
            <person name="Yang S."/>
        </authorList>
    </citation>
    <scope>NUCLEOTIDE SEQUENCE [LARGE SCALE GENOMIC DNA]</scope>
    <source>
        <strain evidence="5 6">C4-10</strain>
    </source>
</reference>
<dbReference type="EMBL" id="JBDIVD010000003">
    <property type="protein sequence ID" value="MEN3156495.1"/>
    <property type="molecule type" value="Genomic_DNA"/>
</dbReference>
<proteinExistence type="predicted"/>
<evidence type="ECO:0000256" key="1">
    <source>
        <dbReference type="ARBA" id="ARBA00022491"/>
    </source>
</evidence>
<keyword evidence="1" id="KW-0678">Repressor</keyword>
<evidence type="ECO:0000256" key="3">
    <source>
        <dbReference type="PROSITE-ProRule" id="PRU00335"/>
    </source>
</evidence>
<dbReference type="InterPro" id="IPR039536">
    <property type="entry name" value="TetR_C_Proteobacteria"/>
</dbReference>
<dbReference type="Gene3D" id="1.10.357.10">
    <property type="entry name" value="Tetracycline Repressor, domain 2"/>
    <property type="match status" value="1"/>
</dbReference>
<sequence length="196" mass="22939">MNKMKDTSDRIIEAFLELFSTQGYKGTTTRAVAELAGVNETTIFRNFGSKKKIMEKSISYISRNIVLNKLMHEEITWNLEHDLLVISDGYHQYIENEKMRNLIFISLQEARMFPELSEAIALIPNQLKDELVSYFTEMYKRGKLIETNMEAQAMNFIWMNFGYFLSNSRFSKNSFSDSKENFLKYSIQLFSRGLTP</sequence>
<dbReference type="RefSeq" id="WP_098197715.1">
    <property type="nucleotide sequence ID" value="NZ_JBDIVD010000003.1"/>
</dbReference>
<accession>A0ABD5L2H4</accession>
<name>A0ABD5L2H4_PRIAR</name>
<feature type="domain" description="HTH tetR-type" evidence="4">
    <location>
        <begin position="5"/>
        <end position="65"/>
    </location>
</feature>
<feature type="DNA-binding region" description="H-T-H motif" evidence="3">
    <location>
        <begin position="28"/>
        <end position="47"/>
    </location>
</feature>
<protein>
    <submittedName>
        <fullName evidence="5">TetR/AcrR family transcriptional regulator</fullName>
    </submittedName>
</protein>
<dbReference type="SUPFAM" id="SSF46689">
    <property type="entry name" value="Homeodomain-like"/>
    <property type="match status" value="1"/>
</dbReference>
<keyword evidence="2 3" id="KW-0238">DNA-binding</keyword>
<dbReference type="Proteomes" id="UP001418804">
    <property type="component" value="Unassembled WGS sequence"/>
</dbReference>
<reference evidence="5 6" key="2">
    <citation type="submission" date="2024-05" db="EMBL/GenBank/DDBJ databases">
        <authorList>
            <person name="Zheng X."/>
        </authorList>
    </citation>
    <scope>NUCLEOTIDE SEQUENCE [LARGE SCALE GENOMIC DNA]</scope>
    <source>
        <strain evidence="5 6">C4-10</strain>
    </source>
</reference>
<evidence type="ECO:0000313" key="6">
    <source>
        <dbReference type="Proteomes" id="UP001418804"/>
    </source>
</evidence>
<organism evidence="5 6">
    <name type="scientific">Priestia aryabhattai</name>
    <name type="common">Bacillus aryabhattai</name>
    <dbReference type="NCBI Taxonomy" id="412384"/>
    <lineage>
        <taxon>Bacteria</taxon>
        <taxon>Bacillati</taxon>
        <taxon>Bacillota</taxon>
        <taxon>Bacilli</taxon>
        <taxon>Bacillales</taxon>
        <taxon>Bacillaceae</taxon>
        <taxon>Priestia</taxon>
    </lineage>
</organism>
<dbReference type="PANTHER" id="PTHR43479:SF11">
    <property type="entry name" value="ACREF_ENVCD OPERON REPRESSOR-RELATED"/>
    <property type="match status" value="1"/>
</dbReference>
<evidence type="ECO:0000313" key="5">
    <source>
        <dbReference type="EMBL" id="MEN3156495.1"/>
    </source>
</evidence>
<gene>
    <name evidence="5" type="ORF">ABDD91_27025</name>
</gene>
<dbReference type="PROSITE" id="PS50977">
    <property type="entry name" value="HTH_TETR_2"/>
    <property type="match status" value="1"/>
</dbReference>
<dbReference type="PANTHER" id="PTHR43479">
    <property type="entry name" value="ACREF/ENVCD OPERON REPRESSOR-RELATED"/>
    <property type="match status" value="1"/>
</dbReference>
<dbReference type="Pfam" id="PF14246">
    <property type="entry name" value="TetR_C_7"/>
    <property type="match status" value="1"/>
</dbReference>
<dbReference type="PRINTS" id="PR00455">
    <property type="entry name" value="HTHTETR"/>
</dbReference>
<evidence type="ECO:0000256" key="2">
    <source>
        <dbReference type="ARBA" id="ARBA00023125"/>
    </source>
</evidence>
<dbReference type="InterPro" id="IPR050624">
    <property type="entry name" value="HTH-type_Tx_Regulator"/>
</dbReference>
<dbReference type="AlphaFoldDB" id="A0ABD5L2H4"/>
<dbReference type="Pfam" id="PF00440">
    <property type="entry name" value="TetR_N"/>
    <property type="match status" value="1"/>
</dbReference>
<dbReference type="InterPro" id="IPR001647">
    <property type="entry name" value="HTH_TetR"/>
</dbReference>
<evidence type="ECO:0000259" key="4">
    <source>
        <dbReference type="PROSITE" id="PS50977"/>
    </source>
</evidence>
<dbReference type="InterPro" id="IPR009057">
    <property type="entry name" value="Homeodomain-like_sf"/>
</dbReference>
<dbReference type="GO" id="GO:0003677">
    <property type="term" value="F:DNA binding"/>
    <property type="evidence" value="ECO:0007669"/>
    <property type="project" value="UniProtKB-UniRule"/>
</dbReference>
<comment type="caution">
    <text evidence="5">The sequence shown here is derived from an EMBL/GenBank/DDBJ whole genome shotgun (WGS) entry which is preliminary data.</text>
</comment>